<dbReference type="PANTHER" id="PTHR31157:SF1">
    <property type="entry name" value="SCP DOMAIN-CONTAINING PROTEIN"/>
    <property type="match status" value="1"/>
</dbReference>
<dbReference type="InterPro" id="IPR035940">
    <property type="entry name" value="CAP_sf"/>
</dbReference>
<name>A0A495P242_9FLAO</name>
<organism evidence="2 3">
    <name type="scientific">Gillisia mitskevichiae</name>
    <dbReference type="NCBI Taxonomy" id="270921"/>
    <lineage>
        <taxon>Bacteria</taxon>
        <taxon>Pseudomonadati</taxon>
        <taxon>Bacteroidota</taxon>
        <taxon>Flavobacteriia</taxon>
        <taxon>Flavobacteriales</taxon>
        <taxon>Flavobacteriaceae</taxon>
        <taxon>Gillisia</taxon>
    </lineage>
</organism>
<evidence type="ECO:0000313" key="2">
    <source>
        <dbReference type="EMBL" id="RKS42739.1"/>
    </source>
</evidence>
<dbReference type="PANTHER" id="PTHR31157">
    <property type="entry name" value="SCP DOMAIN-CONTAINING PROTEIN"/>
    <property type="match status" value="1"/>
</dbReference>
<dbReference type="InterPro" id="IPR014044">
    <property type="entry name" value="CAP_dom"/>
</dbReference>
<keyword evidence="3" id="KW-1185">Reference proteome</keyword>
<sequence>MLNYTKQFCLVFACILTFASCSKDSTIPENEAQLKTVNLANSITYTSLESEILNGVNKYRESIGMKALSRVDEVTFQADDHTIYMTSNEVVNHDNFNVRYSNLVSNVGAKAVAENVAFGYGNADAVVKAWIASEGHRVNIEGNFTHFGISVDKDKNGKNYFTNIFMRR</sequence>
<proteinExistence type="predicted"/>
<dbReference type="CDD" id="cd05379">
    <property type="entry name" value="CAP_bacterial"/>
    <property type="match status" value="1"/>
</dbReference>
<evidence type="ECO:0000259" key="1">
    <source>
        <dbReference type="Pfam" id="PF00188"/>
    </source>
</evidence>
<evidence type="ECO:0000313" key="3">
    <source>
        <dbReference type="Proteomes" id="UP000276282"/>
    </source>
</evidence>
<gene>
    <name evidence="2" type="ORF">BC962_3197</name>
</gene>
<comment type="caution">
    <text evidence="2">The sequence shown here is derived from an EMBL/GenBank/DDBJ whole genome shotgun (WGS) entry which is preliminary data.</text>
</comment>
<protein>
    <submittedName>
        <fullName evidence="2">Uncharacterized protein YkwD</fullName>
    </submittedName>
</protein>
<reference evidence="2 3" key="1">
    <citation type="submission" date="2018-10" db="EMBL/GenBank/DDBJ databases">
        <title>Genomic Encyclopedia of Archaeal and Bacterial Type Strains, Phase II (KMG-II): from individual species to whole genera.</title>
        <authorList>
            <person name="Goeker M."/>
        </authorList>
    </citation>
    <scope>NUCLEOTIDE SEQUENCE [LARGE SCALE GENOMIC DNA]</scope>
    <source>
        <strain evidence="2 3">DSM 19839</strain>
    </source>
</reference>
<dbReference type="Pfam" id="PF00188">
    <property type="entry name" value="CAP"/>
    <property type="match status" value="1"/>
</dbReference>
<feature type="domain" description="SCP" evidence="1">
    <location>
        <begin position="53"/>
        <end position="162"/>
    </location>
</feature>
<dbReference type="Gene3D" id="3.40.33.10">
    <property type="entry name" value="CAP"/>
    <property type="match status" value="1"/>
</dbReference>
<dbReference type="PROSITE" id="PS51257">
    <property type="entry name" value="PROKAR_LIPOPROTEIN"/>
    <property type="match status" value="1"/>
</dbReference>
<dbReference type="Proteomes" id="UP000276282">
    <property type="component" value="Unassembled WGS sequence"/>
</dbReference>
<dbReference type="AlphaFoldDB" id="A0A495P242"/>
<accession>A0A495P242</accession>
<dbReference type="SUPFAM" id="SSF55797">
    <property type="entry name" value="PR-1-like"/>
    <property type="match status" value="1"/>
</dbReference>
<dbReference type="EMBL" id="RBLG01000007">
    <property type="protein sequence ID" value="RKS42739.1"/>
    <property type="molecule type" value="Genomic_DNA"/>
</dbReference>
<dbReference type="RefSeq" id="WP_121346979.1">
    <property type="nucleotide sequence ID" value="NZ_RBLG01000007.1"/>
</dbReference>
<dbReference type="OrthoDB" id="982527at2"/>